<dbReference type="CDD" id="cd11340">
    <property type="entry name" value="AmyAc_bac_CMD_like_3"/>
    <property type="match status" value="1"/>
</dbReference>
<dbReference type="SMART" id="SM00642">
    <property type="entry name" value="Aamy"/>
    <property type="match status" value="1"/>
</dbReference>
<sequence>MSTVNKSIIPILFFSFLSLTSFAAKSKIEKLEPGFWWVGMENPNLQLLIYGEGIGSYQPTLHYPGVSLKAVHNVENNNYLFIDLWIDKSAKAGQFEITFTKPNGKEIVYQYELKERRENSAKRQGFDSSDVMYLLMPDRFANGNSENDSVEGMAEKLNRDHYDGRHGGDIAGIINQLDYLEDLGITALWSTPLLEDNEERGSYHTYAISDYYNIDARYGGNEAYLKLSEECKKREIKLIKDMVFNHCASAHWWMKDLPQKDWVHQHDEYTNSNHRKSTLLDPHAAQVDKTQFTDGWFDISMPDLNQQNELLMTYLIQNSIWWVEYANLDGIRMDTHPYNDAQGMSKWGEALLTEYPHLNIVGETWYKNAADIAYWQKDALNADGYNSNLPCVMDFQLFFAMEKAFLEAQEWENGVVRLYKSLSADYLYKDLNNILIFSENHDTQRIMSTLKGDLEKFKLMNTFLMTTRGIPQIYAGIEILMEGKKSDGDGKMRIDFPGGWEGDERNAFSAEGRNDKENEAFNFLRKLLQWRKINPVIHNGKLTHYIPENDVYVYFRSNKEKTVMVVLNNGEAKQELSLGRFSEKIKDFTKGYDILSEQSISFSTGKLEVKGNTSMILELKK</sequence>
<evidence type="ECO:0000256" key="1">
    <source>
        <dbReference type="ARBA" id="ARBA00022801"/>
    </source>
</evidence>
<name>A0ABX1WWA9_9BACT</name>
<evidence type="ECO:0000256" key="2">
    <source>
        <dbReference type="ARBA" id="ARBA00023295"/>
    </source>
</evidence>
<dbReference type="Gene3D" id="2.60.40.1180">
    <property type="entry name" value="Golgi alpha-mannosidase II"/>
    <property type="match status" value="1"/>
</dbReference>
<dbReference type="InterPro" id="IPR015171">
    <property type="entry name" value="Cyc-maltodext_N"/>
</dbReference>
<dbReference type="InterPro" id="IPR017853">
    <property type="entry name" value="GH"/>
</dbReference>
<dbReference type="InterPro" id="IPR006047">
    <property type="entry name" value="GH13_cat_dom"/>
</dbReference>
<dbReference type="RefSeq" id="WP_171595637.1">
    <property type="nucleotide sequence ID" value="NZ_RZNH01000016.1"/>
</dbReference>
<proteinExistence type="predicted"/>
<dbReference type="Pfam" id="PF10438">
    <property type="entry name" value="Cyc-maltodext_C"/>
    <property type="match status" value="1"/>
</dbReference>
<dbReference type="InterPro" id="IPR013783">
    <property type="entry name" value="Ig-like_fold"/>
</dbReference>
<keyword evidence="1" id="KW-0378">Hydrolase</keyword>
<dbReference type="SUPFAM" id="SSF81296">
    <property type="entry name" value="E set domains"/>
    <property type="match status" value="1"/>
</dbReference>
<dbReference type="SUPFAM" id="SSF51445">
    <property type="entry name" value="(Trans)glycosidases"/>
    <property type="match status" value="1"/>
</dbReference>
<dbReference type="Pfam" id="PF00128">
    <property type="entry name" value="Alpha-amylase"/>
    <property type="match status" value="1"/>
</dbReference>
<evidence type="ECO:0000259" key="3">
    <source>
        <dbReference type="SMART" id="SM00642"/>
    </source>
</evidence>
<dbReference type="Gene3D" id="2.60.40.10">
    <property type="entry name" value="Immunoglobulins"/>
    <property type="match status" value="1"/>
</dbReference>
<gene>
    <name evidence="4" type="ORF">ELS83_11010</name>
</gene>
<evidence type="ECO:0000313" key="4">
    <source>
        <dbReference type="EMBL" id="NOU60352.1"/>
    </source>
</evidence>
<accession>A0ABX1WWA9</accession>
<evidence type="ECO:0000313" key="5">
    <source>
        <dbReference type="Proteomes" id="UP000732105"/>
    </source>
</evidence>
<dbReference type="Proteomes" id="UP000732105">
    <property type="component" value="Unassembled WGS sequence"/>
</dbReference>
<organism evidence="4 5">
    <name type="scientific">Marinifilum caeruleilacunae</name>
    <dbReference type="NCBI Taxonomy" id="2499076"/>
    <lineage>
        <taxon>Bacteria</taxon>
        <taxon>Pseudomonadati</taxon>
        <taxon>Bacteroidota</taxon>
        <taxon>Bacteroidia</taxon>
        <taxon>Marinilabiliales</taxon>
        <taxon>Marinifilaceae</taxon>
    </lineage>
</organism>
<dbReference type="InterPro" id="IPR014756">
    <property type="entry name" value="Ig_E-set"/>
</dbReference>
<dbReference type="Pfam" id="PF09087">
    <property type="entry name" value="Cyc-maltodext_N"/>
    <property type="match status" value="1"/>
</dbReference>
<dbReference type="PANTHER" id="PTHR10357:SF210">
    <property type="entry name" value="MALTODEXTRIN GLUCOSIDASE"/>
    <property type="match status" value="1"/>
</dbReference>
<keyword evidence="2" id="KW-0326">Glycosidase</keyword>
<keyword evidence="5" id="KW-1185">Reference proteome</keyword>
<dbReference type="PANTHER" id="PTHR10357">
    <property type="entry name" value="ALPHA-AMYLASE FAMILY MEMBER"/>
    <property type="match status" value="1"/>
</dbReference>
<dbReference type="Gene3D" id="3.20.20.80">
    <property type="entry name" value="Glycosidases"/>
    <property type="match status" value="1"/>
</dbReference>
<dbReference type="SUPFAM" id="SSF51011">
    <property type="entry name" value="Glycosyl hydrolase domain"/>
    <property type="match status" value="1"/>
</dbReference>
<dbReference type="EMBL" id="RZNH01000016">
    <property type="protein sequence ID" value="NOU60352.1"/>
    <property type="molecule type" value="Genomic_DNA"/>
</dbReference>
<comment type="caution">
    <text evidence="4">The sequence shown here is derived from an EMBL/GenBank/DDBJ whole genome shotgun (WGS) entry which is preliminary data.</text>
</comment>
<reference evidence="4 5" key="1">
    <citation type="submission" date="2018-12" db="EMBL/GenBank/DDBJ databases">
        <title>Marinifilum JC070 sp. nov., a marine bacterium isolated from Yongle Blue Hole in the South China Sea.</title>
        <authorList>
            <person name="Fu T."/>
        </authorList>
    </citation>
    <scope>NUCLEOTIDE SEQUENCE [LARGE SCALE GENOMIC DNA]</scope>
    <source>
        <strain evidence="4 5">JC070</strain>
    </source>
</reference>
<protein>
    <submittedName>
        <fullName evidence="4">Alpha-amlyase</fullName>
    </submittedName>
</protein>
<dbReference type="InterPro" id="IPR019492">
    <property type="entry name" value="Cyclo-malto-dextrinase_C"/>
</dbReference>
<feature type="domain" description="Glycosyl hydrolase family 13 catalytic" evidence="3">
    <location>
        <begin position="134"/>
        <end position="531"/>
    </location>
</feature>
<dbReference type="InterPro" id="IPR013780">
    <property type="entry name" value="Glyco_hydro_b"/>
</dbReference>